<reference evidence="3" key="1">
    <citation type="submission" date="2016-10" db="EMBL/GenBank/DDBJ databases">
        <authorList>
            <person name="Varghese N."/>
            <person name="Submissions S."/>
        </authorList>
    </citation>
    <scope>NUCLEOTIDE SEQUENCE [LARGE SCALE GENOMIC DNA]</scope>
    <source>
        <strain evidence="3">DSM 19684</strain>
    </source>
</reference>
<evidence type="ECO:0000313" key="3">
    <source>
        <dbReference type="Proteomes" id="UP000199203"/>
    </source>
</evidence>
<accession>A0A1G7NYE3</accession>
<evidence type="ECO:0008006" key="4">
    <source>
        <dbReference type="Google" id="ProtNLM"/>
    </source>
</evidence>
<dbReference type="AlphaFoldDB" id="A0A1G7NYE3"/>
<dbReference type="EMBL" id="FNBH01000002">
    <property type="protein sequence ID" value="SDF79086.1"/>
    <property type="molecule type" value="Genomic_DNA"/>
</dbReference>
<evidence type="ECO:0000256" key="1">
    <source>
        <dbReference type="SAM" id="SignalP"/>
    </source>
</evidence>
<dbReference type="PROSITE" id="PS51257">
    <property type="entry name" value="PROKAR_LIPOPROTEIN"/>
    <property type="match status" value="1"/>
</dbReference>
<proteinExistence type="predicted"/>
<keyword evidence="1" id="KW-0732">Signal</keyword>
<name>A0A1G7NYE3_9FLAO</name>
<dbReference type="OrthoDB" id="1111178at2"/>
<evidence type="ECO:0000313" key="2">
    <source>
        <dbReference type="EMBL" id="SDF79086.1"/>
    </source>
</evidence>
<dbReference type="RefSeq" id="WP_089873420.1">
    <property type="nucleotide sequence ID" value="NZ_FNBH01000002.1"/>
</dbReference>
<protein>
    <recommendedName>
        <fullName evidence="4">Right handed beta helix region</fullName>
    </recommendedName>
</protein>
<feature type="signal peptide" evidence="1">
    <location>
        <begin position="1"/>
        <end position="18"/>
    </location>
</feature>
<gene>
    <name evidence="2" type="ORF">SAMN05421825_2136</name>
</gene>
<dbReference type="STRING" id="454006.SAMN05421825_2136"/>
<feature type="chain" id="PRO_5011597380" description="Right handed beta helix region" evidence="1">
    <location>
        <begin position="19"/>
        <end position="463"/>
    </location>
</feature>
<keyword evidence="3" id="KW-1185">Reference proteome</keyword>
<organism evidence="2 3">
    <name type="scientific">Epilithonimonas hungarica</name>
    <dbReference type="NCBI Taxonomy" id="454006"/>
    <lineage>
        <taxon>Bacteria</taxon>
        <taxon>Pseudomonadati</taxon>
        <taxon>Bacteroidota</taxon>
        <taxon>Flavobacteriia</taxon>
        <taxon>Flavobacteriales</taxon>
        <taxon>Weeksellaceae</taxon>
        <taxon>Chryseobacterium group</taxon>
        <taxon>Epilithonimonas</taxon>
    </lineage>
</organism>
<sequence length="463" mass="51287">MKLKIFLGIAFWSLLLLAGCNRDDISFDSPTQLLRFSTDTVFCDTVYNQMRSETYAVKVYNNENKDVLIPRIALEGGSGSLYRINVDGKVGTSFENVALRKKDSLYVFVEIAPVANAPEAIAEDKVVFNTPAGEQKVTLFSVVQDAEYFIKTDTNPNIISENTTWTNNKAKIIFGDLTIAEGKTLTMEKGTKVYFRKNSGMNFEKNSGLTVNGALGEEVIFRGDRSDTKYDTLPANWNGIKMEEGSLLNMNYARVFGGNVGLQLKKNDATINNSIFHTFQNVGIYGIHSQLTMNNVVMNNCGEADLAIAAGGDYTLNYCTLANYWNLNPSMSALGIYASDIWENENGEPEIGDFELNVNNSIIYGDTPDMITINKSNGNVLTFQYEFRNSLLKFTSNSGLTIGNTNTANEDPEFQNYFTQKMNLRVKANSKARSKGTNLNTPITATDIVGITRTYPATLGAYQ</sequence>
<dbReference type="Proteomes" id="UP000199203">
    <property type="component" value="Unassembled WGS sequence"/>
</dbReference>